<dbReference type="Proteomes" id="UP000011668">
    <property type="component" value="Unassembled WGS sequence"/>
</dbReference>
<accession>L8X1N3</accession>
<keyword evidence="4" id="KW-1185">Reference proteome</keyword>
<dbReference type="SUPFAM" id="SSF51101">
    <property type="entry name" value="Mannose-binding lectins"/>
    <property type="match status" value="1"/>
</dbReference>
<name>L8X1N3_THACA</name>
<evidence type="ECO:0000256" key="1">
    <source>
        <dbReference type="SAM" id="MobiDB-lite"/>
    </source>
</evidence>
<dbReference type="OrthoDB" id="3269052at2759"/>
<dbReference type="EMBL" id="AFRT01000655">
    <property type="protein sequence ID" value="ELU43007.1"/>
    <property type="molecule type" value="Genomic_DNA"/>
</dbReference>
<feature type="domain" description="Jacalin-type lectin" evidence="2">
    <location>
        <begin position="522"/>
        <end position="603"/>
    </location>
</feature>
<feature type="compositionally biased region" description="Polar residues" evidence="1">
    <location>
        <begin position="495"/>
        <end position="516"/>
    </location>
</feature>
<reference evidence="3 4" key="1">
    <citation type="journal article" date="2013" name="Nat. Commun.">
        <title>The evolution and pathogenic mechanisms of the rice sheath blight pathogen.</title>
        <authorList>
            <person name="Zheng A."/>
            <person name="Lin R."/>
            <person name="Xu L."/>
            <person name="Qin P."/>
            <person name="Tang C."/>
            <person name="Ai P."/>
            <person name="Zhang D."/>
            <person name="Liu Y."/>
            <person name="Sun Z."/>
            <person name="Feng H."/>
            <person name="Wang Y."/>
            <person name="Chen Y."/>
            <person name="Liang X."/>
            <person name="Fu R."/>
            <person name="Li Q."/>
            <person name="Zhang J."/>
            <person name="Yu X."/>
            <person name="Xie Z."/>
            <person name="Ding L."/>
            <person name="Guan P."/>
            <person name="Tang J."/>
            <person name="Liang Y."/>
            <person name="Wang S."/>
            <person name="Deng Q."/>
            <person name="Li S."/>
            <person name="Zhu J."/>
            <person name="Wang L."/>
            <person name="Liu H."/>
            <person name="Li P."/>
        </authorList>
    </citation>
    <scope>NUCLEOTIDE SEQUENCE [LARGE SCALE GENOMIC DNA]</scope>
    <source>
        <strain evidence="4">AG-1 IA</strain>
    </source>
</reference>
<dbReference type="InterPro" id="IPR001229">
    <property type="entry name" value="Jacalin-like_lectin_dom"/>
</dbReference>
<dbReference type="AlphaFoldDB" id="L8X1N3"/>
<proteinExistence type="predicted"/>
<feature type="region of interest" description="Disordered" evidence="1">
    <location>
        <begin position="493"/>
        <end position="535"/>
    </location>
</feature>
<gene>
    <name evidence="3" type="ORF">AG1IA_02967</name>
</gene>
<protein>
    <submittedName>
        <fullName evidence="3">Jacalin domain-containing protein</fullName>
    </submittedName>
</protein>
<organism evidence="3 4">
    <name type="scientific">Thanatephorus cucumeris (strain AG1-IA)</name>
    <name type="common">Rice sheath blight fungus</name>
    <name type="synonym">Rhizoctonia solani</name>
    <dbReference type="NCBI Taxonomy" id="983506"/>
    <lineage>
        <taxon>Eukaryota</taxon>
        <taxon>Fungi</taxon>
        <taxon>Dikarya</taxon>
        <taxon>Basidiomycota</taxon>
        <taxon>Agaricomycotina</taxon>
        <taxon>Agaricomycetes</taxon>
        <taxon>Cantharellales</taxon>
        <taxon>Ceratobasidiaceae</taxon>
        <taxon>Rhizoctonia</taxon>
        <taxon>Rhizoctonia solani AG-1</taxon>
    </lineage>
</organism>
<dbReference type="HOGENOM" id="CLU_026876_0_0_1"/>
<evidence type="ECO:0000313" key="3">
    <source>
        <dbReference type="EMBL" id="ELU43007.1"/>
    </source>
</evidence>
<dbReference type="Gene3D" id="2.100.10.30">
    <property type="entry name" value="Jacalin-like lectin domain"/>
    <property type="match status" value="1"/>
</dbReference>
<dbReference type="InterPro" id="IPR036404">
    <property type="entry name" value="Jacalin-like_lectin_dom_sf"/>
</dbReference>
<sequence>MSSSAEQKTTSFWSTLQKVSTLTLTEASFEYGLKRPTDADYQLVSRVLRGVTFNGPNGPYKSSRQVSRLRSRTVYSLKCCSDISTEEFYPVNDRDARYIHMGWPAPSELPTGPMDAMYRGPKSPPTVDNLVSRRMVVHRWTISCRVEDLEPVNEFTKAIEEALKEPNATDQHEALRDIFAAWGEMVPLCAVIGASLAATGTLGSKQTLTGDSATFRPPDRGPDVMQMIDRSLDITGNFERRFESRIQGGSPDIFSKSGFNPWLTNVADFDNCWTWEVVKVNRGVPIIDILPSELRDQCARLLSQPNALWRTPAVGAAFPFAFDGAALGVKDIKKIDIWYNGALVQDISFVYTDGAVSGPYGFGKTNKISDSFVLARADAQQASSSRMFLFGLTMAQSRPYSLSRTLLRFLHVMVLVQAGVSQLSPPRAVVPCWDCPEVSTQPNCSSSRKLTQNRRFGVAMSKATIIEPLLPRASDMVMEQCSTTTGFWVTHQRHASAQLSTETPPRQSHGSSSTRDGNPIKETTPMRGTDAGNTDTWNLEEDEFITQVSGRYNGTAIYRLEFTTSITKRMGQEFGEWFTVLPPKAGMVLYYMCGKTVGYIQTLTFVWGARPLKDTE</sequence>
<evidence type="ECO:0000313" key="4">
    <source>
        <dbReference type="Proteomes" id="UP000011668"/>
    </source>
</evidence>
<evidence type="ECO:0000259" key="2">
    <source>
        <dbReference type="Pfam" id="PF01419"/>
    </source>
</evidence>
<comment type="caution">
    <text evidence="3">The sequence shown here is derived from an EMBL/GenBank/DDBJ whole genome shotgun (WGS) entry which is preliminary data.</text>
</comment>
<dbReference type="Pfam" id="PF01419">
    <property type="entry name" value="Jacalin"/>
    <property type="match status" value="1"/>
</dbReference>